<feature type="chain" id="PRO_5023105976" description="TonB C-terminal domain-containing protein" evidence="1">
    <location>
        <begin position="30"/>
        <end position="324"/>
    </location>
</feature>
<dbReference type="AlphaFoldDB" id="A0A5B8KZ80"/>
<protein>
    <recommendedName>
        <fullName evidence="4">TonB C-terminal domain-containing protein</fullName>
    </recommendedName>
</protein>
<dbReference type="RefSeq" id="WP_146299610.1">
    <property type="nucleotide sequence ID" value="NZ_CP042301.2"/>
</dbReference>
<accession>A0A5B8KZ80</accession>
<dbReference type="Proteomes" id="UP000321389">
    <property type="component" value="Chromosome"/>
</dbReference>
<keyword evidence="1" id="KW-0732">Signal</keyword>
<evidence type="ECO:0000313" key="3">
    <source>
        <dbReference type="Proteomes" id="UP000321389"/>
    </source>
</evidence>
<proteinExistence type="predicted"/>
<gene>
    <name evidence="2" type="ORF">FQ775_11555</name>
</gene>
<organism evidence="2 3">
    <name type="scientific">Nitratireductor mangrovi</name>
    <dbReference type="NCBI Taxonomy" id="2599600"/>
    <lineage>
        <taxon>Bacteria</taxon>
        <taxon>Pseudomonadati</taxon>
        <taxon>Pseudomonadota</taxon>
        <taxon>Alphaproteobacteria</taxon>
        <taxon>Hyphomicrobiales</taxon>
        <taxon>Phyllobacteriaceae</taxon>
        <taxon>Nitratireductor</taxon>
    </lineage>
</organism>
<keyword evidence="3" id="KW-1185">Reference proteome</keyword>
<dbReference type="KEGG" id="niy:FQ775_11555"/>
<feature type="signal peptide" evidence="1">
    <location>
        <begin position="1"/>
        <end position="29"/>
    </location>
</feature>
<evidence type="ECO:0000313" key="2">
    <source>
        <dbReference type="EMBL" id="QDZ00965.1"/>
    </source>
</evidence>
<reference evidence="2" key="1">
    <citation type="submission" date="2020-04" db="EMBL/GenBank/DDBJ databases">
        <title>Nitratireductor sp. nov. isolated from mangrove soil.</title>
        <authorList>
            <person name="Ye Y."/>
        </authorList>
    </citation>
    <scope>NUCLEOTIDE SEQUENCE</scope>
    <source>
        <strain evidence="2">SY7</strain>
    </source>
</reference>
<sequence length="324" mass="35067">MGVFFRIRRAILRAAAVAGISIAGSVAQADPPRPPAKASIGDITFNFDPSVWQFASDGDGLVATCVGIDCRGVVIDISQRPSEGGCTKDFVRETARRMFPWTDRHAVNTLAAGRFGLVLSQSRLGPNFDVPSYVFACLDWQGTDYRFAIRPETVGEISWTGGALHYLVSRASAPPARIERVRLGAMTLEIRTNVWDIATVRPNESAMLICRPPTCHDRPFVIVSASSGIEPQAAIPPFGRGWRDSRTEIYRGDHSDAVTFSVTTTFSPCRNYVPPEVVAAAHHGGMTYRISTPALTGCRSARAVSGRVFEALLDSARIVDTGAP</sequence>
<dbReference type="EMBL" id="CP042301">
    <property type="protein sequence ID" value="QDZ00965.1"/>
    <property type="molecule type" value="Genomic_DNA"/>
</dbReference>
<evidence type="ECO:0000256" key="1">
    <source>
        <dbReference type="SAM" id="SignalP"/>
    </source>
</evidence>
<evidence type="ECO:0008006" key="4">
    <source>
        <dbReference type="Google" id="ProtNLM"/>
    </source>
</evidence>
<name>A0A5B8KZ80_9HYPH</name>
<dbReference type="OrthoDB" id="8113906at2"/>